<keyword evidence="4" id="KW-1134">Transmembrane beta strand</keyword>
<evidence type="ECO:0000256" key="5">
    <source>
        <dbReference type="ARBA" id="ARBA00022692"/>
    </source>
</evidence>
<dbReference type="AlphaFoldDB" id="A0A0P7BSA3"/>
<keyword evidence="6" id="KW-0472">Membrane</keyword>
<evidence type="ECO:0000256" key="8">
    <source>
        <dbReference type="SAM" id="Coils"/>
    </source>
</evidence>
<keyword evidence="3" id="KW-0813">Transport</keyword>
<comment type="similarity">
    <text evidence="2">Belongs to the outer membrane factor (OMF) (TC 1.B.17) family.</text>
</comment>
<protein>
    <recommendedName>
        <fullName evidence="12">Transporter</fullName>
    </recommendedName>
</protein>
<dbReference type="RefSeq" id="WP_055150238.1">
    <property type="nucleotide sequence ID" value="NZ_JXSZ01000012.1"/>
</dbReference>
<dbReference type="GO" id="GO:0009279">
    <property type="term" value="C:cell outer membrane"/>
    <property type="evidence" value="ECO:0007669"/>
    <property type="project" value="UniProtKB-SubCell"/>
</dbReference>
<keyword evidence="7" id="KW-0998">Cell outer membrane</keyword>
<dbReference type="GO" id="GO:0015288">
    <property type="term" value="F:porin activity"/>
    <property type="evidence" value="ECO:0007669"/>
    <property type="project" value="TreeGrafter"/>
</dbReference>
<comment type="subcellular location">
    <subcellularLocation>
        <location evidence="1">Cell outer membrane</location>
    </subcellularLocation>
</comment>
<name>A0A0P7BSA3_9BACT</name>
<dbReference type="PANTHER" id="PTHR30026">
    <property type="entry name" value="OUTER MEMBRANE PROTEIN TOLC"/>
    <property type="match status" value="1"/>
</dbReference>
<dbReference type="Pfam" id="PF02321">
    <property type="entry name" value="OEP"/>
    <property type="match status" value="2"/>
</dbReference>
<keyword evidence="5" id="KW-0812">Transmembrane</keyword>
<proteinExistence type="inferred from homology"/>
<dbReference type="GO" id="GO:0015562">
    <property type="term" value="F:efflux transmembrane transporter activity"/>
    <property type="evidence" value="ECO:0007669"/>
    <property type="project" value="InterPro"/>
</dbReference>
<sequence>MKKILKLALLTLGLQPVFAQQLSLKECVEIAVNNHPDYQSSVLNAELAGTDLDAAKSRRLPRMSLELYQSTNTGRSIDRFTNSYINEVYNSTYTQASLSQPIFQGFRIKNGIEASQLALKSSEEQAKAMQNDLTVRIIQAYLTVLQSQELVAVANSQVASSREQENRVKLQVEAGTLGQKELLQIQTQRANDEYTLVNAKGSERQSRLNLFQLLNRPVDETASFERIDAPELVVAQYGVAKEEIYERLPEIRSSEFLIKSFDSQYKSIKAENLPSLNFYADWNTFYASSNPEQKFFEQINATRNGSFTLGLQIPIFGKFQTSPRMQAAQVQKRIAQNQLRNAKLAVNRVYESALQNYEIAGEQYQNTQNQVAINSRNMQAVQAQIEAGTVNTLEYILAKTNLDRANSNLVQAKYQFLLQEKILKFYESGEWELN</sequence>
<evidence type="ECO:0000256" key="3">
    <source>
        <dbReference type="ARBA" id="ARBA00022448"/>
    </source>
</evidence>
<evidence type="ECO:0000313" key="10">
    <source>
        <dbReference type="EMBL" id="KPM47322.1"/>
    </source>
</evidence>
<evidence type="ECO:0000313" key="11">
    <source>
        <dbReference type="Proteomes" id="UP000050454"/>
    </source>
</evidence>
<dbReference type="Gene3D" id="1.20.1600.10">
    <property type="entry name" value="Outer membrane efflux proteins (OEP)"/>
    <property type="match status" value="1"/>
</dbReference>
<feature type="coiled-coil region" evidence="8">
    <location>
        <begin position="325"/>
        <end position="370"/>
    </location>
</feature>
<comment type="caution">
    <text evidence="10">The sequence shown here is derived from an EMBL/GenBank/DDBJ whole genome shotgun (WGS) entry which is preliminary data.</text>
</comment>
<evidence type="ECO:0000256" key="6">
    <source>
        <dbReference type="ARBA" id="ARBA00023136"/>
    </source>
</evidence>
<evidence type="ECO:0000256" key="2">
    <source>
        <dbReference type="ARBA" id="ARBA00007613"/>
    </source>
</evidence>
<dbReference type="PANTHER" id="PTHR30026:SF20">
    <property type="entry name" value="OUTER MEMBRANE PROTEIN TOLC"/>
    <property type="match status" value="1"/>
</dbReference>
<feature type="signal peptide" evidence="9">
    <location>
        <begin position="1"/>
        <end position="19"/>
    </location>
</feature>
<gene>
    <name evidence="10" type="ORF">AFM12_16165</name>
</gene>
<dbReference type="GO" id="GO:1990281">
    <property type="term" value="C:efflux pump complex"/>
    <property type="evidence" value="ECO:0007669"/>
    <property type="project" value="TreeGrafter"/>
</dbReference>
<dbReference type="InterPro" id="IPR003423">
    <property type="entry name" value="OMP_efflux"/>
</dbReference>
<dbReference type="Proteomes" id="UP000050454">
    <property type="component" value="Unassembled WGS sequence"/>
</dbReference>
<dbReference type="OrthoDB" id="9811587at2"/>
<reference evidence="10 11" key="1">
    <citation type="submission" date="2015-07" db="EMBL/GenBank/DDBJ databases">
        <title>The draft genome sequence of Leadbetterella sp. JN14-9.</title>
        <authorList>
            <person name="Liu Y."/>
            <person name="Du J."/>
            <person name="Shao Z."/>
        </authorList>
    </citation>
    <scope>NUCLEOTIDE SEQUENCE [LARGE SCALE GENOMIC DNA]</scope>
    <source>
        <strain evidence="10 11">JN14-9</strain>
    </source>
</reference>
<organism evidence="10 11">
    <name type="scientific">Jiulongibacter sediminis</name>
    <dbReference type="NCBI Taxonomy" id="1605367"/>
    <lineage>
        <taxon>Bacteria</taxon>
        <taxon>Pseudomonadati</taxon>
        <taxon>Bacteroidota</taxon>
        <taxon>Cytophagia</taxon>
        <taxon>Cytophagales</taxon>
        <taxon>Leadbetterellaceae</taxon>
        <taxon>Jiulongibacter</taxon>
    </lineage>
</organism>
<accession>A0A0P7BSA3</accession>
<dbReference type="STRING" id="1605367.AFM12_16165"/>
<dbReference type="EMBL" id="LGTQ01000012">
    <property type="protein sequence ID" value="KPM47322.1"/>
    <property type="molecule type" value="Genomic_DNA"/>
</dbReference>
<dbReference type="InterPro" id="IPR051906">
    <property type="entry name" value="TolC-like"/>
</dbReference>
<evidence type="ECO:0000256" key="7">
    <source>
        <dbReference type="ARBA" id="ARBA00023237"/>
    </source>
</evidence>
<keyword evidence="8" id="KW-0175">Coiled coil</keyword>
<evidence type="ECO:0000256" key="4">
    <source>
        <dbReference type="ARBA" id="ARBA00022452"/>
    </source>
</evidence>
<evidence type="ECO:0000256" key="1">
    <source>
        <dbReference type="ARBA" id="ARBA00004442"/>
    </source>
</evidence>
<feature type="chain" id="PRO_5006136149" description="Transporter" evidence="9">
    <location>
        <begin position="20"/>
        <end position="434"/>
    </location>
</feature>
<evidence type="ECO:0000256" key="9">
    <source>
        <dbReference type="SAM" id="SignalP"/>
    </source>
</evidence>
<keyword evidence="11" id="KW-1185">Reference proteome</keyword>
<dbReference type="SUPFAM" id="SSF56954">
    <property type="entry name" value="Outer membrane efflux proteins (OEP)"/>
    <property type="match status" value="1"/>
</dbReference>
<keyword evidence="9" id="KW-0732">Signal</keyword>
<evidence type="ECO:0008006" key="12">
    <source>
        <dbReference type="Google" id="ProtNLM"/>
    </source>
</evidence>